<keyword evidence="2" id="KW-1185">Reference proteome</keyword>
<gene>
    <name evidence="1" type="ORF">XENOCAPTIV_009006</name>
</gene>
<proteinExistence type="predicted"/>
<evidence type="ECO:0000313" key="2">
    <source>
        <dbReference type="Proteomes" id="UP001434883"/>
    </source>
</evidence>
<accession>A0ABV0RVK4</accession>
<dbReference type="EMBL" id="JAHRIN010059022">
    <property type="protein sequence ID" value="MEQ2211603.1"/>
    <property type="molecule type" value="Genomic_DNA"/>
</dbReference>
<name>A0ABV0RVK4_9TELE</name>
<reference evidence="1 2" key="1">
    <citation type="submission" date="2021-06" db="EMBL/GenBank/DDBJ databases">
        <authorList>
            <person name="Palmer J.M."/>
        </authorList>
    </citation>
    <scope>NUCLEOTIDE SEQUENCE [LARGE SCALE GENOMIC DNA]</scope>
    <source>
        <strain evidence="1 2">XC_2019</strain>
        <tissue evidence="1">Muscle</tissue>
    </source>
</reference>
<organism evidence="1 2">
    <name type="scientific">Xenoophorus captivus</name>
    <dbReference type="NCBI Taxonomy" id="1517983"/>
    <lineage>
        <taxon>Eukaryota</taxon>
        <taxon>Metazoa</taxon>
        <taxon>Chordata</taxon>
        <taxon>Craniata</taxon>
        <taxon>Vertebrata</taxon>
        <taxon>Euteleostomi</taxon>
        <taxon>Actinopterygii</taxon>
        <taxon>Neopterygii</taxon>
        <taxon>Teleostei</taxon>
        <taxon>Neoteleostei</taxon>
        <taxon>Acanthomorphata</taxon>
        <taxon>Ovalentaria</taxon>
        <taxon>Atherinomorphae</taxon>
        <taxon>Cyprinodontiformes</taxon>
        <taxon>Goodeidae</taxon>
        <taxon>Xenoophorus</taxon>
    </lineage>
</organism>
<sequence length="71" mass="8355">PVLPFQEVRLLERRKKGWIRRFGHDCLFYLLRKGSRRSSRVLNVSLQQPDTEQTTQTMIAEQSQGVQEVLV</sequence>
<comment type="caution">
    <text evidence="1">The sequence shown here is derived from an EMBL/GenBank/DDBJ whole genome shotgun (WGS) entry which is preliminary data.</text>
</comment>
<dbReference type="Proteomes" id="UP001434883">
    <property type="component" value="Unassembled WGS sequence"/>
</dbReference>
<feature type="non-terminal residue" evidence="1">
    <location>
        <position position="1"/>
    </location>
</feature>
<protein>
    <submittedName>
        <fullName evidence="1">Uncharacterized protein</fullName>
    </submittedName>
</protein>
<evidence type="ECO:0000313" key="1">
    <source>
        <dbReference type="EMBL" id="MEQ2211603.1"/>
    </source>
</evidence>